<evidence type="ECO:0000256" key="2">
    <source>
        <dbReference type="ARBA" id="ARBA00022475"/>
    </source>
</evidence>
<keyword evidence="3" id="KW-0812">Transmembrane</keyword>
<proteinExistence type="predicted"/>
<feature type="domain" description="Ig-like" evidence="15">
    <location>
        <begin position="5"/>
        <end position="130"/>
    </location>
</feature>
<dbReference type="InterPro" id="IPR013783">
    <property type="entry name" value="Ig-like_fold"/>
</dbReference>
<dbReference type="InterPro" id="IPR007110">
    <property type="entry name" value="Ig-like_dom"/>
</dbReference>
<dbReference type="AlphaFoldDB" id="A0A091RHM5"/>
<keyword evidence="2" id="KW-1003">Cell membrane</keyword>
<dbReference type="Gene3D" id="2.60.40.10">
    <property type="entry name" value="Immunoglobulins"/>
    <property type="match status" value="1"/>
</dbReference>
<feature type="non-terminal residue" evidence="16">
    <location>
        <position position="138"/>
    </location>
</feature>
<dbReference type="GO" id="GO:0009897">
    <property type="term" value="C:external side of plasma membrane"/>
    <property type="evidence" value="ECO:0007669"/>
    <property type="project" value="TreeGrafter"/>
</dbReference>
<name>A0A091RHM5_9AVES</name>
<dbReference type="PROSITE" id="PS50835">
    <property type="entry name" value="IG_LIKE"/>
    <property type="match status" value="1"/>
</dbReference>
<evidence type="ECO:0000256" key="1">
    <source>
        <dbReference type="ARBA" id="ARBA00004251"/>
    </source>
</evidence>
<evidence type="ECO:0000256" key="5">
    <source>
        <dbReference type="ARBA" id="ARBA00022859"/>
    </source>
</evidence>
<dbReference type="PANTHER" id="PTHR10441">
    <property type="entry name" value="CD8 ALPHA CHAIN"/>
    <property type="match status" value="1"/>
</dbReference>
<dbReference type="GO" id="GO:0045065">
    <property type="term" value="P:cytotoxic T cell differentiation"/>
    <property type="evidence" value="ECO:0007669"/>
    <property type="project" value="TreeGrafter"/>
</dbReference>
<comment type="subcellular location">
    <subcellularLocation>
        <location evidence="1">Cell membrane</location>
        <topology evidence="1">Single-pass type I membrane protein</topology>
    </subcellularLocation>
</comment>
<reference evidence="16 17" key="1">
    <citation type="submission" date="2014-04" db="EMBL/GenBank/DDBJ databases">
        <title>Genome evolution of avian class.</title>
        <authorList>
            <person name="Zhang G."/>
            <person name="Li C."/>
        </authorList>
    </citation>
    <scope>NUCLEOTIDE SEQUENCE [LARGE SCALE GENOMIC DNA]</scope>
    <source>
        <strain evidence="16">BGI_N332</strain>
    </source>
</reference>
<evidence type="ECO:0000259" key="15">
    <source>
        <dbReference type="PROSITE" id="PS50835"/>
    </source>
</evidence>
<feature type="chain" id="PRO_5001879291" evidence="14">
    <location>
        <begin position="23"/>
        <end position="138"/>
    </location>
</feature>
<keyword evidence="12" id="KW-0449">Lipoprotein</keyword>
<evidence type="ECO:0000256" key="8">
    <source>
        <dbReference type="ARBA" id="ARBA00023136"/>
    </source>
</evidence>
<dbReference type="EMBL" id="KK818981">
    <property type="protein sequence ID" value="KFQ39333.1"/>
    <property type="molecule type" value="Genomic_DNA"/>
</dbReference>
<keyword evidence="7" id="KW-1064">Adaptive immunity</keyword>
<evidence type="ECO:0000256" key="7">
    <source>
        <dbReference type="ARBA" id="ARBA00023130"/>
    </source>
</evidence>
<keyword evidence="6" id="KW-1133">Transmembrane helix</keyword>
<dbReference type="SUPFAM" id="SSF48726">
    <property type="entry name" value="Immunoglobulin"/>
    <property type="match status" value="1"/>
</dbReference>
<dbReference type="PANTHER" id="PTHR10441:SF2">
    <property type="entry name" value="T-CELL SURFACE GLYCOPROTEIN CD8 ALPHA CHAIN"/>
    <property type="match status" value="1"/>
</dbReference>
<evidence type="ECO:0000256" key="4">
    <source>
        <dbReference type="ARBA" id="ARBA00022729"/>
    </source>
</evidence>
<keyword evidence="9" id="KW-0564">Palmitate</keyword>
<protein>
    <submittedName>
        <fullName evidence="16">T-cell surface glycoprotein CD8 alpha chain</fullName>
    </submittedName>
</protein>
<evidence type="ECO:0000256" key="14">
    <source>
        <dbReference type="SAM" id="SignalP"/>
    </source>
</evidence>
<keyword evidence="11" id="KW-0325">Glycoprotein</keyword>
<dbReference type="FunFam" id="2.60.40.10:FF:001514">
    <property type="entry name" value="CD8 alpha chain"/>
    <property type="match status" value="1"/>
</dbReference>
<dbReference type="InterPro" id="IPR036179">
    <property type="entry name" value="Ig-like_dom_sf"/>
</dbReference>
<keyword evidence="13" id="KW-0393">Immunoglobulin domain</keyword>
<organism evidence="16 17">
    <name type="scientific">Mesitornis unicolor</name>
    <name type="common">brown roatelo</name>
    <dbReference type="NCBI Taxonomy" id="54374"/>
    <lineage>
        <taxon>Eukaryota</taxon>
        <taxon>Metazoa</taxon>
        <taxon>Chordata</taxon>
        <taxon>Craniata</taxon>
        <taxon>Vertebrata</taxon>
        <taxon>Euteleostomi</taxon>
        <taxon>Archelosauria</taxon>
        <taxon>Archosauria</taxon>
        <taxon>Dinosauria</taxon>
        <taxon>Saurischia</taxon>
        <taxon>Theropoda</taxon>
        <taxon>Coelurosauria</taxon>
        <taxon>Aves</taxon>
        <taxon>Neognathae</taxon>
        <taxon>Neoaves</taxon>
        <taxon>Columbimorphae</taxon>
        <taxon>Mesitornithiformes</taxon>
        <taxon>Mesitornithidae</taxon>
        <taxon>Mesitornis</taxon>
    </lineage>
</organism>
<feature type="signal peptide" evidence="14">
    <location>
        <begin position="1"/>
        <end position="22"/>
    </location>
</feature>
<dbReference type="GO" id="GO:0007166">
    <property type="term" value="P:cell surface receptor signaling pathway"/>
    <property type="evidence" value="ECO:0007669"/>
    <property type="project" value="TreeGrafter"/>
</dbReference>
<evidence type="ECO:0000256" key="9">
    <source>
        <dbReference type="ARBA" id="ARBA00023139"/>
    </source>
</evidence>
<keyword evidence="5" id="KW-0391">Immunity</keyword>
<dbReference type="Pfam" id="PF07686">
    <property type="entry name" value="V-set"/>
    <property type="match status" value="1"/>
</dbReference>
<gene>
    <name evidence="16" type="ORF">N332_14603</name>
</gene>
<dbReference type="GO" id="GO:0002456">
    <property type="term" value="P:T cell mediated immunity"/>
    <property type="evidence" value="ECO:0007669"/>
    <property type="project" value="TreeGrafter"/>
</dbReference>
<evidence type="ECO:0000256" key="10">
    <source>
        <dbReference type="ARBA" id="ARBA00023157"/>
    </source>
</evidence>
<evidence type="ECO:0000313" key="16">
    <source>
        <dbReference type="EMBL" id="KFQ39333.1"/>
    </source>
</evidence>
<dbReference type="InterPro" id="IPR015468">
    <property type="entry name" value="CD8_asu"/>
</dbReference>
<evidence type="ECO:0000256" key="13">
    <source>
        <dbReference type="ARBA" id="ARBA00023319"/>
    </source>
</evidence>
<evidence type="ECO:0000256" key="3">
    <source>
        <dbReference type="ARBA" id="ARBA00022692"/>
    </source>
</evidence>
<keyword evidence="10" id="KW-1015">Disulfide bond</keyword>
<evidence type="ECO:0000256" key="12">
    <source>
        <dbReference type="ARBA" id="ARBA00023288"/>
    </source>
</evidence>
<keyword evidence="17" id="KW-1185">Reference proteome</keyword>
<dbReference type="Proteomes" id="UP000053369">
    <property type="component" value="Unassembled WGS sequence"/>
</dbReference>
<sequence length="138" mass="15896">MARTPELLLLLALGLCCPGIQGQRYQMTARFRDSSITHPKMGQRLELECVIPEKYSGVFWIRQDKGGTLHFIVFTTSLFWNRFEGNAKESTRFEASKQGKFYWLVVKSFTSKDEGTYFCIMNSNQVLYFSPGLPAFFP</sequence>
<keyword evidence="4 14" id="KW-0732">Signal</keyword>
<evidence type="ECO:0000256" key="6">
    <source>
        <dbReference type="ARBA" id="ARBA00022989"/>
    </source>
</evidence>
<dbReference type="InterPro" id="IPR013106">
    <property type="entry name" value="Ig_V-set"/>
</dbReference>
<accession>A0A091RHM5</accession>
<keyword evidence="8" id="KW-0472">Membrane</keyword>
<evidence type="ECO:0000256" key="11">
    <source>
        <dbReference type="ARBA" id="ARBA00023180"/>
    </source>
</evidence>
<evidence type="ECO:0000313" key="17">
    <source>
        <dbReference type="Proteomes" id="UP000053369"/>
    </source>
</evidence>